<dbReference type="SUPFAM" id="SSF51905">
    <property type="entry name" value="FAD/NAD(P)-binding domain"/>
    <property type="match status" value="1"/>
</dbReference>
<dbReference type="RefSeq" id="WP_340603009.1">
    <property type="nucleotide sequence ID" value="NZ_JBBMXV010000001.1"/>
</dbReference>
<dbReference type="AlphaFoldDB" id="A0ABD5V061"/>
<accession>A0ABD5V061</accession>
<dbReference type="InterPro" id="IPR036188">
    <property type="entry name" value="FAD/NAD-bd_sf"/>
</dbReference>
<dbReference type="EC" id="1.-.-.-" evidence="3"/>
<dbReference type="Gene3D" id="3.50.50.60">
    <property type="entry name" value="FAD/NAD(P)-binding domain"/>
    <property type="match status" value="1"/>
</dbReference>
<feature type="domain" description="FAD dependent oxidoreductase" evidence="2">
    <location>
        <begin position="3"/>
        <end position="354"/>
    </location>
</feature>
<comment type="caution">
    <text evidence="3">The sequence shown here is derived from an EMBL/GenBank/DDBJ whole genome shotgun (WGS) entry which is preliminary data.</text>
</comment>
<dbReference type="PANTHER" id="PTHR13847:SF287">
    <property type="entry name" value="FAD-DEPENDENT OXIDOREDUCTASE DOMAIN-CONTAINING PROTEIN 1"/>
    <property type="match status" value="1"/>
</dbReference>
<name>A0ABD5V061_9EURY</name>
<proteinExistence type="predicted"/>
<dbReference type="EMBL" id="JBHSXQ010000001">
    <property type="protein sequence ID" value="MFC6904504.1"/>
    <property type="molecule type" value="Genomic_DNA"/>
</dbReference>
<dbReference type="PANTHER" id="PTHR13847">
    <property type="entry name" value="SARCOSINE DEHYDROGENASE-RELATED"/>
    <property type="match status" value="1"/>
</dbReference>
<reference evidence="3 4" key="1">
    <citation type="journal article" date="2019" name="Int. J. Syst. Evol. Microbiol.">
        <title>The Global Catalogue of Microorganisms (GCM) 10K type strain sequencing project: providing services to taxonomists for standard genome sequencing and annotation.</title>
        <authorList>
            <consortium name="The Broad Institute Genomics Platform"/>
            <consortium name="The Broad Institute Genome Sequencing Center for Infectious Disease"/>
            <person name="Wu L."/>
            <person name="Ma J."/>
        </authorList>
    </citation>
    <scope>NUCLEOTIDE SEQUENCE [LARGE SCALE GENOMIC DNA]</scope>
    <source>
        <strain evidence="3 4">CGMCC 1.3240</strain>
    </source>
</reference>
<dbReference type="Proteomes" id="UP001596312">
    <property type="component" value="Unassembled WGS sequence"/>
</dbReference>
<evidence type="ECO:0000256" key="1">
    <source>
        <dbReference type="ARBA" id="ARBA00023002"/>
    </source>
</evidence>
<gene>
    <name evidence="3" type="ORF">ACFQGH_04755</name>
</gene>
<evidence type="ECO:0000313" key="3">
    <source>
        <dbReference type="EMBL" id="MFC6904504.1"/>
    </source>
</evidence>
<dbReference type="Pfam" id="PF01266">
    <property type="entry name" value="DAO"/>
    <property type="match status" value="1"/>
</dbReference>
<sequence length="384" mass="40519">MHTVVIGGGIVGLASAHALAERGVEVTLCEKGSLGAGSTGRSAGGIRAQFSTPVNVALSLASLEVWDAFEERFGVDVAHRRVGYLFLAREEETAERLRENVAMQNELGVPSEFLDPAATAEHCGGLRSDRFAGASYSPTDGFADPDLAVEGYARAARGAGVELRTGTEVTGIRRDGGRVVGVELAGANGDGRIPADYVVNAAGPWARRIGRMAGVELPVAPRRRQMAVVEPERPVPESDPFTIDLDAGSYFRPEDGGAALVGGQWGEDPDADPDRYHEGMDPEQAAAAVERAGEWTTYFGPDSRIRRGWAGLYAVTPDNHPIIEETVPGLITAVGFSGHGFMHAPATGRLVAELACDGEASLVDIGSLGSGRFEKRGETERNVV</sequence>
<dbReference type="Gene3D" id="3.30.9.10">
    <property type="entry name" value="D-Amino Acid Oxidase, subunit A, domain 2"/>
    <property type="match status" value="1"/>
</dbReference>
<keyword evidence="4" id="KW-1185">Reference proteome</keyword>
<protein>
    <submittedName>
        <fullName evidence="3">NAD(P)/FAD-dependent oxidoreductase</fullName>
        <ecNumber evidence="3">1.-.-.-</ecNumber>
    </submittedName>
</protein>
<dbReference type="InterPro" id="IPR006076">
    <property type="entry name" value="FAD-dep_OxRdtase"/>
</dbReference>
<dbReference type="GO" id="GO:0016491">
    <property type="term" value="F:oxidoreductase activity"/>
    <property type="evidence" value="ECO:0007669"/>
    <property type="project" value="UniProtKB-KW"/>
</dbReference>
<keyword evidence="1 3" id="KW-0560">Oxidoreductase</keyword>
<evidence type="ECO:0000313" key="4">
    <source>
        <dbReference type="Proteomes" id="UP001596312"/>
    </source>
</evidence>
<organism evidence="3 4">
    <name type="scientific">Halalkalicoccus tibetensis</name>
    <dbReference type="NCBI Taxonomy" id="175632"/>
    <lineage>
        <taxon>Archaea</taxon>
        <taxon>Methanobacteriati</taxon>
        <taxon>Methanobacteriota</taxon>
        <taxon>Stenosarchaea group</taxon>
        <taxon>Halobacteria</taxon>
        <taxon>Halobacteriales</taxon>
        <taxon>Halococcaceae</taxon>
        <taxon>Halalkalicoccus</taxon>
    </lineage>
</organism>
<evidence type="ECO:0000259" key="2">
    <source>
        <dbReference type="Pfam" id="PF01266"/>
    </source>
</evidence>